<proteinExistence type="predicted"/>
<name>A0ACC5QZ35_9HYPH</name>
<keyword evidence="2" id="KW-1185">Reference proteome</keyword>
<sequence>MTSAGAYQLSSLDGKVAIVTGGTQGLGEATAHLFADRGAKGLVICGRNEKNGEKVKAALDKKGARTVFVKADLGTVDDSRAVVAAADKAFGRADILVNVAGITDRGTIWDTSPELFDQMFAVNVRAPFFLIQDAAKLMRREETGGTIVNIISMSGHGGQTFITAYCASKGALITLTKNVAFSLMRHRIRVNGLCIGWMDTPGEDRIMKTYHNAEAGWLSEAEKKLPFGRLLKTDEVSRAIAYLASDESGMMTGSIIDFDQQVAGCADAAPQPPPL</sequence>
<organism evidence="1 2">
    <name type="scientific">Taklimakanibacter albus</name>
    <dbReference type="NCBI Taxonomy" id="2800327"/>
    <lineage>
        <taxon>Bacteria</taxon>
        <taxon>Pseudomonadati</taxon>
        <taxon>Pseudomonadota</taxon>
        <taxon>Alphaproteobacteria</taxon>
        <taxon>Hyphomicrobiales</taxon>
        <taxon>Aestuariivirgaceae</taxon>
        <taxon>Taklimakanibacter</taxon>
    </lineage>
</organism>
<dbReference type="EMBL" id="JAENHL010000006">
    <property type="protein sequence ID" value="MBK1865645.1"/>
    <property type="molecule type" value="Genomic_DNA"/>
</dbReference>
<reference evidence="1" key="1">
    <citation type="submission" date="2021-01" db="EMBL/GenBank/DDBJ databases">
        <authorList>
            <person name="Sun Q."/>
        </authorList>
    </citation>
    <scope>NUCLEOTIDE SEQUENCE</scope>
    <source>
        <strain evidence="1">YIM B02566</strain>
    </source>
</reference>
<gene>
    <name evidence="1" type="ORF">JHL16_04725</name>
</gene>
<evidence type="ECO:0000313" key="1">
    <source>
        <dbReference type="EMBL" id="MBK1865645.1"/>
    </source>
</evidence>
<evidence type="ECO:0000313" key="2">
    <source>
        <dbReference type="Proteomes" id="UP000616151"/>
    </source>
</evidence>
<comment type="caution">
    <text evidence="1">The sequence shown here is derived from an EMBL/GenBank/DDBJ whole genome shotgun (WGS) entry which is preliminary data.</text>
</comment>
<protein>
    <submittedName>
        <fullName evidence="1">SDR family oxidoreductase</fullName>
    </submittedName>
</protein>
<dbReference type="Proteomes" id="UP000616151">
    <property type="component" value="Unassembled WGS sequence"/>
</dbReference>
<accession>A0ACC5QZ35</accession>